<evidence type="ECO:0000313" key="13">
    <source>
        <dbReference type="EMBL" id="MBR0597868.1"/>
    </source>
</evidence>
<name>A0A8J7W1I6_9FIRM</name>
<dbReference type="EC" id="1.1.1.6" evidence="6"/>
<dbReference type="GO" id="GO:0005829">
    <property type="term" value="C:cytosol"/>
    <property type="evidence" value="ECO:0007669"/>
    <property type="project" value="TreeGrafter"/>
</dbReference>
<dbReference type="CDD" id="cd08170">
    <property type="entry name" value="GlyDH"/>
    <property type="match status" value="1"/>
</dbReference>
<evidence type="ECO:0000313" key="14">
    <source>
        <dbReference type="Proteomes" id="UP000675664"/>
    </source>
</evidence>
<reference evidence="13" key="2">
    <citation type="submission" date="2021-04" db="EMBL/GenBank/DDBJ databases">
        <authorList>
            <person name="Liu J."/>
        </authorList>
    </citation>
    <scope>NUCLEOTIDE SEQUENCE</scope>
    <source>
        <strain evidence="13">BAD-6</strain>
    </source>
</reference>
<keyword evidence="2 9" id="KW-0479">Metal-binding</keyword>
<dbReference type="AlphaFoldDB" id="A0A8J7W1I6"/>
<dbReference type="PANTHER" id="PTHR43616:SF5">
    <property type="entry name" value="GLYCEROL DEHYDROGENASE 1"/>
    <property type="match status" value="1"/>
</dbReference>
<evidence type="ECO:0000256" key="5">
    <source>
        <dbReference type="ARBA" id="ARBA00037918"/>
    </source>
</evidence>
<keyword evidence="3" id="KW-0560">Oxidoreductase</keyword>
<evidence type="ECO:0000256" key="11">
    <source>
        <dbReference type="PIRSR" id="PIRSR000112-3"/>
    </source>
</evidence>
<protein>
    <recommendedName>
        <fullName evidence="7">Glycerol dehydrogenase</fullName>
        <ecNumber evidence="6">1.1.1.6</ecNumber>
    </recommendedName>
</protein>
<dbReference type="Gene3D" id="3.40.50.1970">
    <property type="match status" value="1"/>
</dbReference>
<feature type="binding site" evidence="11">
    <location>
        <position position="132"/>
    </location>
    <ligand>
        <name>NAD(+)</name>
        <dbReference type="ChEBI" id="CHEBI:57540"/>
    </ligand>
</feature>
<dbReference type="InterPro" id="IPR016205">
    <property type="entry name" value="Glycerol_DH"/>
</dbReference>
<evidence type="ECO:0000256" key="8">
    <source>
        <dbReference type="ARBA" id="ARBA00049006"/>
    </source>
</evidence>
<dbReference type="PIRSF" id="PIRSF000112">
    <property type="entry name" value="Glycerol_dehydrogenase"/>
    <property type="match status" value="1"/>
</dbReference>
<feature type="binding site" evidence="11">
    <location>
        <position position="126"/>
    </location>
    <ligand>
        <name>NAD(+)</name>
        <dbReference type="ChEBI" id="CHEBI:57540"/>
    </ligand>
</feature>
<dbReference type="NCBIfam" id="NF006941">
    <property type="entry name" value="PRK09423.1"/>
    <property type="match status" value="1"/>
</dbReference>
<keyword evidence="4 11" id="KW-0520">NAD</keyword>
<feature type="binding site" evidence="11">
    <location>
        <begin position="117"/>
        <end position="120"/>
    </location>
    <ligand>
        <name>NAD(+)</name>
        <dbReference type="ChEBI" id="CHEBI:57540"/>
    </ligand>
</feature>
<accession>A0A8J7W1I6</accession>
<comment type="caution">
    <text evidence="13">The sequence shown here is derived from an EMBL/GenBank/DDBJ whole genome shotgun (WGS) entry which is preliminary data.</text>
</comment>
<dbReference type="RefSeq" id="WP_227018104.1">
    <property type="nucleotide sequence ID" value="NZ_JAGSND010000004.1"/>
</dbReference>
<dbReference type="GO" id="GO:0046872">
    <property type="term" value="F:metal ion binding"/>
    <property type="evidence" value="ECO:0007669"/>
    <property type="project" value="UniProtKB-KW"/>
</dbReference>
<comment type="pathway">
    <text evidence="5">Polyol metabolism; glycerol fermentation; glycerone phosphate from glycerol (oxidative route): step 1/2.</text>
</comment>
<evidence type="ECO:0000256" key="9">
    <source>
        <dbReference type="PIRSR" id="PIRSR000112-1"/>
    </source>
</evidence>
<evidence type="ECO:0000256" key="6">
    <source>
        <dbReference type="ARBA" id="ARBA00039147"/>
    </source>
</evidence>
<dbReference type="Gene3D" id="1.20.1090.10">
    <property type="entry name" value="Dehydroquinate synthase-like - alpha domain"/>
    <property type="match status" value="1"/>
</dbReference>
<feature type="binding site" evidence="11">
    <location>
        <begin position="95"/>
        <end position="99"/>
    </location>
    <ligand>
        <name>NAD(+)</name>
        <dbReference type="ChEBI" id="CHEBI:57540"/>
    </ligand>
</feature>
<dbReference type="Pfam" id="PF00465">
    <property type="entry name" value="Fe-ADH"/>
    <property type="match status" value="1"/>
</dbReference>
<comment type="cofactor">
    <cofactor evidence="9">
        <name>Zn(2+)</name>
        <dbReference type="ChEBI" id="CHEBI:29105"/>
    </cofactor>
    <text evidence="9">Binds 1 zinc ion per subunit.</text>
</comment>
<feature type="binding site" evidence="9">
    <location>
        <position position="254"/>
    </location>
    <ligand>
        <name>glycerol</name>
        <dbReference type="ChEBI" id="CHEBI:17754"/>
    </ligand>
</feature>
<dbReference type="InterPro" id="IPR001670">
    <property type="entry name" value="ADH_Fe/GldA"/>
</dbReference>
<sequence length="366" mass="40005">MTCQVIGNPSRYRQGRHILDDIHHYLQQYGSKFLFLADENVYQILADQLNKSLKNTDIELVWVKFNGESSPDEVKRVQSVFTEQSFHAVVGAGGGKALDTAKAVAHYTGAPLVIAPTIASTDAPCSSLAVMYEENELPKDLILPKNPDLVLVDVDIIAKAPVRLLVSGMGDAFATYYEARACKNSGAKNIFQGFGTNSSYELAKLSRQILLEDGLKAKIAVENKTVTKALENIIEANIYLSGVGFENNGCAVAHGIYNGFTALHKEHHFLHGECVAFGTLVQLVLENVGSDEIYKVQSFFYSVGLPLTLADLGWGNITDAELKQAVTAACANEITHHMPFPVTEESLYEAVIVADKLGAYFKKNEE</sequence>
<reference evidence="13" key="1">
    <citation type="submission" date="2021-04" db="EMBL/GenBank/DDBJ databases">
        <title>Sinoanaerobacter chloroacetimidivorans sp. nov., an obligate anaerobic bacterium isolated from anaerobic sludge.</title>
        <authorList>
            <person name="Bao Y."/>
        </authorList>
    </citation>
    <scope>NUCLEOTIDE SEQUENCE</scope>
    <source>
        <strain evidence="13">BAD-6</strain>
    </source>
</reference>
<feature type="binding site" evidence="11">
    <location>
        <position position="38"/>
    </location>
    <ligand>
        <name>NAD(+)</name>
        <dbReference type="ChEBI" id="CHEBI:57540"/>
    </ligand>
</feature>
<comment type="similarity">
    <text evidence="1">Belongs to the iron-containing alcohol dehydrogenase family.</text>
</comment>
<evidence type="ECO:0000256" key="1">
    <source>
        <dbReference type="ARBA" id="ARBA00007358"/>
    </source>
</evidence>
<evidence type="ECO:0000256" key="3">
    <source>
        <dbReference type="ARBA" id="ARBA00023002"/>
    </source>
</evidence>
<evidence type="ECO:0000259" key="12">
    <source>
        <dbReference type="Pfam" id="PF00465"/>
    </source>
</evidence>
<keyword evidence="14" id="KW-1185">Reference proteome</keyword>
<organism evidence="13 14">
    <name type="scientific">Sinanaerobacter chloroacetimidivorans</name>
    <dbReference type="NCBI Taxonomy" id="2818044"/>
    <lineage>
        <taxon>Bacteria</taxon>
        <taxon>Bacillati</taxon>
        <taxon>Bacillota</taxon>
        <taxon>Clostridia</taxon>
        <taxon>Peptostreptococcales</taxon>
        <taxon>Anaerovoracaceae</taxon>
        <taxon>Sinanaerobacter</taxon>
    </lineage>
</organism>
<feature type="binding site" evidence="9">
    <location>
        <position position="271"/>
    </location>
    <ligand>
        <name>glycerol</name>
        <dbReference type="ChEBI" id="CHEBI:17754"/>
    </ligand>
</feature>
<feature type="binding site" evidence="11">
    <location>
        <position position="128"/>
    </location>
    <ligand>
        <name>NAD(+)</name>
        <dbReference type="ChEBI" id="CHEBI:57540"/>
    </ligand>
</feature>
<dbReference type="GO" id="GO:0008888">
    <property type="term" value="F:glycerol dehydrogenase (NAD+) activity"/>
    <property type="evidence" value="ECO:0007669"/>
    <property type="project" value="UniProtKB-EC"/>
</dbReference>
<feature type="domain" description="Alcohol dehydrogenase iron-type/glycerol dehydrogenase GldA" evidence="12">
    <location>
        <begin position="9"/>
        <end position="153"/>
    </location>
</feature>
<proteinExistence type="inferred from homology"/>
<dbReference type="PANTHER" id="PTHR43616">
    <property type="entry name" value="GLYCEROL DEHYDROGENASE"/>
    <property type="match status" value="1"/>
</dbReference>
<feature type="binding site" evidence="10">
    <location>
        <position position="122"/>
    </location>
    <ligand>
        <name>glycerol</name>
        <dbReference type="ChEBI" id="CHEBI:17754"/>
    </ligand>
</feature>
<dbReference type="EMBL" id="JAGSND010000004">
    <property type="protein sequence ID" value="MBR0597868.1"/>
    <property type="molecule type" value="Genomic_DNA"/>
</dbReference>
<evidence type="ECO:0000256" key="10">
    <source>
        <dbReference type="PIRSR" id="PIRSR000112-2"/>
    </source>
</evidence>
<feature type="binding site" evidence="9">
    <location>
        <position position="171"/>
    </location>
    <ligand>
        <name>glycerol</name>
        <dbReference type="ChEBI" id="CHEBI:17754"/>
    </ligand>
</feature>
<dbReference type="Proteomes" id="UP000675664">
    <property type="component" value="Unassembled WGS sequence"/>
</dbReference>
<dbReference type="PROSITE" id="PS00913">
    <property type="entry name" value="ADH_IRON_1"/>
    <property type="match status" value="1"/>
</dbReference>
<comment type="catalytic activity">
    <reaction evidence="8">
        <text>glycerol + NAD(+) = dihydroxyacetone + NADH + H(+)</text>
        <dbReference type="Rhea" id="RHEA:13769"/>
        <dbReference type="ChEBI" id="CHEBI:15378"/>
        <dbReference type="ChEBI" id="CHEBI:16016"/>
        <dbReference type="ChEBI" id="CHEBI:17754"/>
        <dbReference type="ChEBI" id="CHEBI:57540"/>
        <dbReference type="ChEBI" id="CHEBI:57945"/>
        <dbReference type="EC" id="1.1.1.6"/>
    </reaction>
</comment>
<keyword evidence="9" id="KW-0862">Zinc</keyword>
<evidence type="ECO:0000256" key="2">
    <source>
        <dbReference type="ARBA" id="ARBA00022723"/>
    </source>
</evidence>
<evidence type="ECO:0000256" key="7">
    <source>
        <dbReference type="ARBA" id="ARBA00040132"/>
    </source>
</evidence>
<dbReference type="InterPro" id="IPR018211">
    <property type="entry name" value="ADH_Fe_CS"/>
</dbReference>
<evidence type="ECO:0000256" key="4">
    <source>
        <dbReference type="ARBA" id="ARBA00023027"/>
    </source>
</evidence>
<dbReference type="SUPFAM" id="SSF56796">
    <property type="entry name" value="Dehydroquinate synthase-like"/>
    <property type="match status" value="1"/>
</dbReference>
<gene>
    <name evidence="13" type="ORF">KCX82_08290</name>
</gene>